<dbReference type="AlphaFoldDB" id="G0MFY7"/>
<dbReference type="PROSITE" id="PS00292">
    <property type="entry name" value="CYCLINS"/>
    <property type="match status" value="1"/>
</dbReference>
<evidence type="ECO:0000256" key="5">
    <source>
        <dbReference type="SAM" id="MobiDB-lite"/>
    </source>
</evidence>
<dbReference type="EMBL" id="GL379792">
    <property type="protein sequence ID" value="EGT54133.1"/>
    <property type="molecule type" value="Genomic_DNA"/>
</dbReference>
<dbReference type="eggNOG" id="KOG0655">
    <property type="taxonomic scope" value="Eukaryota"/>
</dbReference>
<comment type="similarity">
    <text evidence="4">Belongs to the cyclin family.</text>
</comment>
<accession>G0MFY7</accession>
<dbReference type="Gene3D" id="1.10.472.10">
    <property type="entry name" value="Cyclin-like"/>
    <property type="match status" value="2"/>
</dbReference>
<dbReference type="InterPro" id="IPR013763">
    <property type="entry name" value="Cyclin-like_dom"/>
</dbReference>
<evidence type="ECO:0000256" key="2">
    <source>
        <dbReference type="ARBA" id="ARBA00023127"/>
    </source>
</evidence>
<evidence type="ECO:0000313" key="7">
    <source>
        <dbReference type="EMBL" id="EGT54133.1"/>
    </source>
</evidence>
<organism evidence="8">
    <name type="scientific">Caenorhabditis brenneri</name>
    <name type="common">Nematode worm</name>
    <dbReference type="NCBI Taxonomy" id="135651"/>
    <lineage>
        <taxon>Eukaryota</taxon>
        <taxon>Metazoa</taxon>
        <taxon>Ecdysozoa</taxon>
        <taxon>Nematoda</taxon>
        <taxon>Chromadorea</taxon>
        <taxon>Rhabditida</taxon>
        <taxon>Rhabditina</taxon>
        <taxon>Rhabditomorpha</taxon>
        <taxon>Rhabditoidea</taxon>
        <taxon>Rhabditidae</taxon>
        <taxon>Peloderinae</taxon>
        <taxon>Caenorhabditis</taxon>
    </lineage>
</organism>
<dbReference type="InterPro" id="IPR036915">
    <property type="entry name" value="Cyclin-like_sf"/>
</dbReference>
<evidence type="ECO:0000256" key="1">
    <source>
        <dbReference type="ARBA" id="ARBA00022618"/>
    </source>
</evidence>
<dbReference type="SUPFAM" id="SSF47954">
    <property type="entry name" value="Cyclin-like"/>
    <property type="match status" value="2"/>
</dbReference>
<keyword evidence="2 4" id="KW-0195">Cyclin</keyword>
<dbReference type="GO" id="GO:0051301">
    <property type="term" value="P:cell division"/>
    <property type="evidence" value="ECO:0007669"/>
    <property type="project" value="UniProtKB-KW"/>
</dbReference>
<dbReference type="InterPro" id="IPR039361">
    <property type="entry name" value="Cyclin"/>
</dbReference>
<dbReference type="Proteomes" id="UP000008068">
    <property type="component" value="Unassembled WGS sequence"/>
</dbReference>
<name>G0MFY7_CAEBE</name>
<dbReference type="HOGENOM" id="CLU_522999_0_0_1"/>
<evidence type="ECO:0000256" key="3">
    <source>
        <dbReference type="ARBA" id="ARBA00023306"/>
    </source>
</evidence>
<dbReference type="InterPro" id="IPR006671">
    <property type="entry name" value="Cyclin_N"/>
</dbReference>
<evidence type="ECO:0000259" key="6">
    <source>
        <dbReference type="SMART" id="SM00385"/>
    </source>
</evidence>
<dbReference type="InParanoid" id="G0MFY7"/>
<dbReference type="InterPro" id="IPR048258">
    <property type="entry name" value="Cyclins_cyclin-box"/>
</dbReference>
<feature type="compositionally biased region" description="Basic residues" evidence="5">
    <location>
        <begin position="57"/>
        <end position="69"/>
    </location>
</feature>
<proteinExistence type="inferred from homology"/>
<dbReference type="CDD" id="cd20520">
    <property type="entry name" value="CYCLIN_CCNE_rpt2"/>
    <property type="match status" value="1"/>
</dbReference>
<dbReference type="SMART" id="SM00385">
    <property type="entry name" value="CYCLIN"/>
    <property type="match status" value="1"/>
</dbReference>
<protein>
    <submittedName>
        <fullName evidence="7">CBN-CYE-1 protein</fullName>
    </submittedName>
</protein>
<dbReference type="OrthoDB" id="5590282at2759"/>
<reference evidence="8" key="1">
    <citation type="submission" date="2011-07" db="EMBL/GenBank/DDBJ databases">
        <authorList>
            <consortium name="Caenorhabditis brenneri Sequencing and Analysis Consortium"/>
            <person name="Wilson R.K."/>
        </authorList>
    </citation>
    <scope>NUCLEOTIDE SEQUENCE [LARGE SCALE GENOMIC DNA]</scope>
    <source>
        <strain evidence="8">PB2801</strain>
    </source>
</reference>
<gene>
    <name evidence="7" type="primary">Cbn-cye-1</name>
    <name evidence="7" type="ORF">CAEBREN_12969</name>
</gene>
<keyword evidence="3" id="KW-0131">Cell cycle</keyword>
<evidence type="ECO:0000313" key="8">
    <source>
        <dbReference type="Proteomes" id="UP000008068"/>
    </source>
</evidence>
<dbReference type="FunFam" id="1.10.472.10:FF:000001">
    <property type="entry name" value="G2/mitotic-specific cyclin"/>
    <property type="match status" value="1"/>
</dbReference>
<keyword evidence="1" id="KW-0132">Cell division</keyword>
<sequence>MDNSPEWTSDYGEDLHKKDNSTILLSHEEFSESTPDTTMETKENISDSSTESYQLGYRKRGSGQKRSSGKRLSEENDTTFNGSSLGHLAESEKSYEVITGEEMEEDYDEEDSDYRIDDVDLEQSSDRSSDGPEEDQEVVIDPELLKLPLKNETIEMAKRLMNSDNMIPAPPLLTGPKCQGIGSPTKVWSLMVKKDDIPRATRFLLDQHPDMTVPMRQTLLVWMMDVCEAEKLHRETFHLAVDYVDRYLESAMEEVHAGNFQLIGTAALFIAAKYEEIYPPKCAEFAYYTSGMFDSENVRQMEILMVKGIDWNFGPITCIQWLSTYLQLLGTGEEDNDSKGNMYIPKLLRFQFIEMCQILDYLLFEIDSFRFSYRTIAAAVLFVHYGIINDVEKATGFKKDQIQEVIEYVEPVCRVFRKREELTIIPYFEGIEPEDLHNIQVSMKLEEIKLLVEEE</sequence>
<evidence type="ECO:0000256" key="4">
    <source>
        <dbReference type="RuleBase" id="RU000383"/>
    </source>
</evidence>
<dbReference type="STRING" id="135651.G0MFY7"/>
<dbReference type="PANTHER" id="PTHR10177">
    <property type="entry name" value="CYCLINS"/>
    <property type="match status" value="1"/>
</dbReference>
<dbReference type="Pfam" id="PF00134">
    <property type="entry name" value="Cyclin_N"/>
    <property type="match status" value="1"/>
</dbReference>
<dbReference type="GO" id="GO:0000278">
    <property type="term" value="P:mitotic cell cycle"/>
    <property type="evidence" value="ECO:0007669"/>
    <property type="project" value="UniProtKB-ARBA"/>
</dbReference>
<feature type="compositionally biased region" description="Basic and acidic residues" evidence="5">
    <location>
        <begin position="13"/>
        <end position="30"/>
    </location>
</feature>
<feature type="domain" description="Cyclin-like" evidence="6">
    <location>
        <begin position="221"/>
        <end position="307"/>
    </location>
</feature>
<feature type="region of interest" description="Disordered" evidence="5">
    <location>
        <begin position="1"/>
        <end position="93"/>
    </location>
</feature>
<keyword evidence="8" id="KW-1185">Reference proteome</keyword>